<protein>
    <submittedName>
        <fullName evidence="2">Uncharacterized protein</fullName>
    </submittedName>
</protein>
<dbReference type="InterPro" id="IPR031033">
    <property type="entry name" value="Halocin_C8_dom"/>
</dbReference>
<sequence>MRAELEKQGFKPSWQRVTTLQASTELSGQMVSTSITAIPFTNGDELAVITFVSNEYGKAAAATVKKDGALTINIYDRAKDRVMNIASTWTCAACQVVVSWICDYFGTKLSYSGCVWLCLKSANPIIVAACTGICFFMVYTLGSTLACTFSSGWICAKVGLCP</sequence>
<dbReference type="AlphaFoldDB" id="A0A7C1F7V1"/>
<comment type="caution">
    <text evidence="2">The sequence shown here is derived from an EMBL/GenBank/DDBJ whole genome shotgun (WGS) entry which is preliminary data.</text>
</comment>
<dbReference type="EMBL" id="DSMV01000157">
    <property type="protein sequence ID" value="HDW51602.1"/>
    <property type="molecule type" value="Genomic_DNA"/>
</dbReference>
<evidence type="ECO:0000313" key="2">
    <source>
        <dbReference type="EMBL" id="HDW51602.1"/>
    </source>
</evidence>
<keyword evidence="1" id="KW-0472">Membrane</keyword>
<feature type="transmembrane region" description="Helical" evidence="1">
    <location>
        <begin position="82"/>
        <end position="101"/>
    </location>
</feature>
<dbReference type="NCBIfam" id="TIGR04449">
    <property type="entry name" value="halocin_C8_dom"/>
    <property type="match status" value="1"/>
</dbReference>
<keyword evidence="1" id="KW-1133">Transmembrane helix</keyword>
<organism evidence="2">
    <name type="scientific">Ammonifex degensii</name>
    <dbReference type="NCBI Taxonomy" id="42838"/>
    <lineage>
        <taxon>Bacteria</taxon>
        <taxon>Bacillati</taxon>
        <taxon>Bacillota</taxon>
        <taxon>Clostridia</taxon>
        <taxon>Thermoanaerobacterales</taxon>
        <taxon>Thermoanaerobacteraceae</taxon>
        <taxon>Ammonifex</taxon>
    </lineage>
</organism>
<keyword evidence="1" id="KW-0812">Transmembrane</keyword>
<name>A0A7C1F7V1_9THEO</name>
<gene>
    <name evidence="2" type="ORF">ENQ35_02545</name>
</gene>
<proteinExistence type="predicted"/>
<feature type="transmembrane region" description="Helical" evidence="1">
    <location>
        <begin position="121"/>
        <end position="141"/>
    </location>
</feature>
<evidence type="ECO:0000256" key="1">
    <source>
        <dbReference type="SAM" id="Phobius"/>
    </source>
</evidence>
<accession>A0A7C1F7V1</accession>
<reference evidence="2" key="1">
    <citation type="journal article" date="2020" name="mSystems">
        <title>Genome- and Community-Level Interaction Insights into Carbon Utilization and Element Cycling Functions of Hydrothermarchaeota in Hydrothermal Sediment.</title>
        <authorList>
            <person name="Zhou Z."/>
            <person name="Liu Y."/>
            <person name="Xu W."/>
            <person name="Pan J."/>
            <person name="Luo Z.H."/>
            <person name="Li M."/>
        </authorList>
    </citation>
    <scope>NUCLEOTIDE SEQUENCE [LARGE SCALE GENOMIC DNA]</scope>
    <source>
        <strain evidence="2">SpSt-301</strain>
    </source>
</reference>